<feature type="modified residue" description="Phosphotyrosine; by ABL2" evidence="2">
    <location>
        <position position="34"/>
    </location>
</feature>
<comment type="function">
    <text evidence="1">Induces CD27-mediated apoptosis. Inhibits BCL2L1 isoform Bcl-x(L) anti-apoptotic activity. Inhibits activation of NF-kappa-B and promotes T-cell receptor-mediated apoptosis.</text>
</comment>
<keyword evidence="1" id="KW-0053">Apoptosis</keyword>
<accession>A0A6P5QTW1</accession>
<evidence type="ECO:0000313" key="3">
    <source>
        <dbReference type="Proteomes" id="UP000515126"/>
    </source>
</evidence>
<keyword evidence="1" id="KW-0963">Cytoplasm</keyword>
<dbReference type="PANTHER" id="PTHR14365:SF1">
    <property type="entry name" value="APOPTOSIS REGULATORY PROTEIN SIVA"/>
    <property type="match status" value="1"/>
</dbReference>
<reference evidence="4" key="1">
    <citation type="submission" date="2025-08" db="UniProtKB">
        <authorList>
            <consortium name="RefSeq"/>
        </authorList>
    </citation>
    <scope>IDENTIFICATION</scope>
</reference>
<dbReference type="RefSeq" id="XP_021034778.1">
    <property type="nucleotide sequence ID" value="XM_021179119.1"/>
</dbReference>
<keyword evidence="3" id="KW-1185">Reference proteome</keyword>
<keyword evidence="1" id="KW-0539">Nucleus</keyword>
<evidence type="ECO:0000256" key="2">
    <source>
        <dbReference type="PIRSR" id="PIRSR038096-1"/>
    </source>
</evidence>
<dbReference type="GO" id="GO:0046872">
    <property type="term" value="F:metal ion binding"/>
    <property type="evidence" value="ECO:0007669"/>
    <property type="project" value="UniProtKB-KW"/>
</dbReference>
<dbReference type="KEGG" id="mcal:110306946"/>
<evidence type="ECO:0000313" key="4">
    <source>
        <dbReference type="RefSeq" id="XP_021034778.1"/>
    </source>
</evidence>
<comment type="PTM">
    <text evidence="2">Phosphorylated by ABL2/ARG in response to oxidative stress.</text>
</comment>
<keyword evidence="1" id="KW-0479">Metal-binding</keyword>
<name>A0A6P5QTW1_MUSCR</name>
<dbReference type="AlphaFoldDB" id="A0A6P5QTW1"/>
<dbReference type="PANTHER" id="PTHR14365">
    <property type="entry name" value="APOPTOSIS REGULATORY PROTEIN SIVA"/>
    <property type="match status" value="1"/>
</dbReference>
<sequence length="175" mass="18978">MPKRSCPFADAAPLQLKVHVGLKELSHGVFAERYSREVFERTKQLLFQGAWAYRDHISSEDCSVNHLRESLKSGVVGAPQPERGQMLIGPDGRLTRYQAQASEGGLPRTAPIACSSCMRSVDGKAVCSQYEQALCGQCVYTCWGCGALACVLCGLADYADDGEKTLCTSCAMFEA</sequence>
<dbReference type="GO" id="GO:0005175">
    <property type="term" value="F:CD27 receptor binding"/>
    <property type="evidence" value="ECO:0007669"/>
    <property type="project" value="TreeGrafter"/>
</dbReference>
<proteinExistence type="predicted"/>
<comment type="cofactor">
    <cofactor evidence="1">
        <name>Zn(2+)</name>
        <dbReference type="ChEBI" id="CHEBI:29105"/>
    </cofactor>
</comment>
<gene>
    <name evidence="4" type="primary">Siva1</name>
</gene>
<dbReference type="InterPro" id="IPR022773">
    <property type="entry name" value="Siva"/>
</dbReference>
<evidence type="ECO:0000256" key="1">
    <source>
        <dbReference type="PIRNR" id="PIRNR038096"/>
    </source>
</evidence>
<dbReference type="GO" id="GO:0097191">
    <property type="term" value="P:extrinsic apoptotic signaling pathway"/>
    <property type="evidence" value="ECO:0007669"/>
    <property type="project" value="TreeGrafter"/>
</dbReference>
<organism evidence="3 4">
    <name type="scientific">Mus caroli</name>
    <name type="common">Ryukyu mouse</name>
    <name type="synonym">Ricefield mouse</name>
    <dbReference type="NCBI Taxonomy" id="10089"/>
    <lineage>
        <taxon>Eukaryota</taxon>
        <taxon>Metazoa</taxon>
        <taxon>Chordata</taxon>
        <taxon>Craniata</taxon>
        <taxon>Vertebrata</taxon>
        <taxon>Euteleostomi</taxon>
        <taxon>Mammalia</taxon>
        <taxon>Eutheria</taxon>
        <taxon>Euarchontoglires</taxon>
        <taxon>Glires</taxon>
        <taxon>Rodentia</taxon>
        <taxon>Myomorpha</taxon>
        <taxon>Muroidea</taxon>
        <taxon>Muridae</taxon>
        <taxon>Murinae</taxon>
        <taxon>Mus</taxon>
        <taxon>Mus</taxon>
    </lineage>
</organism>
<protein>
    <recommendedName>
        <fullName evidence="1">Apoptosis regulatory protein Siva</fullName>
    </recommendedName>
</protein>
<dbReference type="Pfam" id="PF05458">
    <property type="entry name" value="Siva"/>
    <property type="match status" value="1"/>
</dbReference>
<dbReference type="Proteomes" id="UP000515126">
    <property type="component" value="Chromosome 12"/>
</dbReference>
<dbReference type="GeneID" id="110306946"/>
<dbReference type="GO" id="GO:0005634">
    <property type="term" value="C:nucleus"/>
    <property type="evidence" value="ECO:0007669"/>
    <property type="project" value="UniProtKB-SubCell"/>
</dbReference>
<dbReference type="GO" id="GO:0005737">
    <property type="term" value="C:cytoplasm"/>
    <property type="evidence" value="ECO:0007669"/>
    <property type="project" value="UniProtKB-SubCell"/>
</dbReference>
<comment type="subcellular location">
    <subcellularLocation>
        <location evidence="1">Cytoplasm</location>
    </subcellularLocation>
    <subcellularLocation>
        <location evidence="1">Nucleus</location>
    </subcellularLocation>
</comment>
<dbReference type="PIRSF" id="PIRSF038096">
    <property type="entry name" value="Siva_cd27_bd"/>
    <property type="match status" value="1"/>
</dbReference>
<dbReference type="CTD" id="10572"/>